<evidence type="ECO:0000313" key="4">
    <source>
        <dbReference type="Proteomes" id="UP001341840"/>
    </source>
</evidence>
<feature type="compositionally biased region" description="Low complexity" evidence="1">
    <location>
        <begin position="131"/>
        <end position="141"/>
    </location>
</feature>
<sequence length="318" mass="35655">MDDGFVVPVFHHGGRFERDINGDQYHVDGKVERFEPLDVDLVFKKALEELARDLGYIKLNDMWWHEHTSINFEAGLHRLIGDREINEMCEYTLNNHLKEFHIYLDHPVDVPLMPEPDQEPDPGADHMPEPVVVDSSSSDSYESAEDEVYKPPPPGYETVSNEGSSPKKSKKKKKKRFNGKRKKKHNSHEPQTEIHLSQSAPPIVDHVDVNNSAPPERLVLNLPTPPAPMNASSFSLINRHFRPKQKIFRAPSTSLNTAVQPNATPQVAPPPNPPPNPPNPDAISAETLAAASETTSSRLFRHIPTLGFKPPHQDSTNG</sequence>
<gene>
    <name evidence="3" type="ORF">PIB30_029539</name>
</gene>
<feature type="compositionally biased region" description="Pro residues" evidence="1">
    <location>
        <begin position="267"/>
        <end position="280"/>
    </location>
</feature>
<dbReference type="EMBL" id="JASCZI010120949">
    <property type="protein sequence ID" value="MED6158104.1"/>
    <property type="molecule type" value="Genomic_DNA"/>
</dbReference>
<feature type="compositionally biased region" description="Basic residues" evidence="1">
    <location>
        <begin position="167"/>
        <end position="186"/>
    </location>
</feature>
<evidence type="ECO:0000256" key="1">
    <source>
        <dbReference type="SAM" id="MobiDB-lite"/>
    </source>
</evidence>
<name>A0ABU6UAT9_9FABA</name>
<keyword evidence="4" id="KW-1185">Reference proteome</keyword>
<dbReference type="Pfam" id="PF26130">
    <property type="entry name" value="PB1-like"/>
    <property type="match status" value="1"/>
</dbReference>
<evidence type="ECO:0000313" key="3">
    <source>
        <dbReference type="EMBL" id="MED6158104.1"/>
    </source>
</evidence>
<dbReference type="InterPro" id="IPR058594">
    <property type="entry name" value="PB1-like_dom_pln"/>
</dbReference>
<dbReference type="Proteomes" id="UP001341840">
    <property type="component" value="Unassembled WGS sequence"/>
</dbReference>
<feature type="domain" description="PB1-like" evidence="2">
    <location>
        <begin position="6"/>
        <end position="106"/>
    </location>
</feature>
<organism evidence="3 4">
    <name type="scientific">Stylosanthes scabra</name>
    <dbReference type="NCBI Taxonomy" id="79078"/>
    <lineage>
        <taxon>Eukaryota</taxon>
        <taxon>Viridiplantae</taxon>
        <taxon>Streptophyta</taxon>
        <taxon>Embryophyta</taxon>
        <taxon>Tracheophyta</taxon>
        <taxon>Spermatophyta</taxon>
        <taxon>Magnoliopsida</taxon>
        <taxon>eudicotyledons</taxon>
        <taxon>Gunneridae</taxon>
        <taxon>Pentapetalae</taxon>
        <taxon>rosids</taxon>
        <taxon>fabids</taxon>
        <taxon>Fabales</taxon>
        <taxon>Fabaceae</taxon>
        <taxon>Papilionoideae</taxon>
        <taxon>50 kb inversion clade</taxon>
        <taxon>dalbergioids sensu lato</taxon>
        <taxon>Dalbergieae</taxon>
        <taxon>Pterocarpus clade</taxon>
        <taxon>Stylosanthes</taxon>
    </lineage>
</organism>
<protein>
    <recommendedName>
        <fullName evidence="2">PB1-like domain-containing protein</fullName>
    </recommendedName>
</protein>
<evidence type="ECO:0000259" key="2">
    <source>
        <dbReference type="Pfam" id="PF26130"/>
    </source>
</evidence>
<reference evidence="3 4" key="1">
    <citation type="journal article" date="2023" name="Plants (Basel)">
        <title>Bridging the Gap: Combining Genomics and Transcriptomics Approaches to Understand Stylosanthes scabra, an Orphan Legume from the Brazilian Caatinga.</title>
        <authorList>
            <person name="Ferreira-Neto J.R.C."/>
            <person name="da Silva M.D."/>
            <person name="Binneck E."/>
            <person name="de Melo N.F."/>
            <person name="da Silva R.H."/>
            <person name="de Melo A.L.T.M."/>
            <person name="Pandolfi V."/>
            <person name="Bustamante F.O."/>
            <person name="Brasileiro-Vidal A.C."/>
            <person name="Benko-Iseppon A.M."/>
        </authorList>
    </citation>
    <scope>NUCLEOTIDE SEQUENCE [LARGE SCALE GENOMIC DNA]</scope>
    <source>
        <tissue evidence="3">Leaves</tissue>
    </source>
</reference>
<accession>A0ABU6UAT9</accession>
<comment type="caution">
    <text evidence="3">The sequence shown here is derived from an EMBL/GenBank/DDBJ whole genome shotgun (WGS) entry which is preliminary data.</text>
</comment>
<feature type="region of interest" description="Disordered" evidence="1">
    <location>
        <begin position="111"/>
        <end position="318"/>
    </location>
</feature>
<proteinExistence type="predicted"/>
<feature type="compositionally biased region" description="Low complexity" evidence="1">
    <location>
        <begin position="284"/>
        <end position="297"/>
    </location>
</feature>